<accession>A0AAP0G8Z1</accession>
<gene>
    <name evidence="2" type="primary">FRS8</name>
    <name evidence="2" type="ORF">KSP39_PZI008016</name>
</gene>
<dbReference type="AlphaFoldDB" id="A0AAP0G8Z1"/>
<protein>
    <submittedName>
        <fullName evidence="2">Protein FAR1-RELATED SEQUENCE 8</fullName>
    </submittedName>
</protein>
<dbReference type="EMBL" id="JBBWWQ010000006">
    <property type="protein sequence ID" value="KAK8945021.1"/>
    <property type="molecule type" value="Genomic_DNA"/>
</dbReference>
<evidence type="ECO:0000313" key="2">
    <source>
        <dbReference type="EMBL" id="KAK8945021.1"/>
    </source>
</evidence>
<organism evidence="2 3">
    <name type="scientific">Platanthera zijinensis</name>
    <dbReference type="NCBI Taxonomy" id="2320716"/>
    <lineage>
        <taxon>Eukaryota</taxon>
        <taxon>Viridiplantae</taxon>
        <taxon>Streptophyta</taxon>
        <taxon>Embryophyta</taxon>
        <taxon>Tracheophyta</taxon>
        <taxon>Spermatophyta</taxon>
        <taxon>Magnoliopsida</taxon>
        <taxon>Liliopsida</taxon>
        <taxon>Asparagales</taxon>
        <taxon>Orchidaceae</taxon>
        <taxon>Orchidoideae</taxon>
        <taxon>Orchideae</taxon>
        <taxon>Orchidinae</taxon>
        <taxon>Platanthera</taxon>
    </lineage>
</organism>
<dbReference type="Pfam" id="PF03101">
    <property type="entry name" value="FAR1"/>
    <property type="match status" value="1"/>
</dbReference>
<name>A0AAP0G8Z1_9ASPA</name>
<reference evidence="2 3" key="1">
    <citation type="journal article" date="2022" name="Nat. Plants">
        <title>Genomes of leafy and leafless Platanthera orchids illuminate the evolution of mycoheterotrophy.</title>
        <authorList>
            <person name="Li M.H."/>
            <person name="Liu K.W."/>
            <person name="Li Z."/>
            <person name="Lu H.C."/>
            <person name="Ye Q.L."/>
            <person name="Zhang D."/>
            <person name="Wang J.Y."/>
            <person name="Li Y.F."/>
            <person name="Zhong Z.M."/>
            <person name="Liu X."/>
            <person name="Yu X."/>
            <person name="Liu D.K."/>
            <person name="Tu X.D."/>
            <person name="Liu B."/>
            <person name="Hao Y."/>
            <person name="Liao X.Y."/>
            <person name="Jiang Y.T."/>
            <person name="Sun W.H."/>
            <person name="Chen J."/>
            <person name="Chen Y.Q."/>
            <person name="Ai Y."/>
            <person name="Zhai J.W."/>
            <person name="Wu S.S."/>
            <person name="Zhou Z."/>
            <person name="Hsiao Y.Y."/>
            <person name="Wu W.L."/>
            <person name="Chen Y.Y."/>
            <person name="Lin Y.F."/>
            <person name="Hsu J.L."/>
            <person name="Li C.Y."/>
            <person name="Wang Z.W."/>
            <person name="Zhao X."/>
            <person name="Zhong W.Y."/>
            <person name="Ma X.K."/>
            <person name="Ma L."/>
            <person name="Huang J."/>
            <person name="Chen G.Z."/>
            <person name="Huang M.Z."/>
            <person name="Huang L."/>
            <person name="Peng D.H."/>
            <person name="Luo Y.B."/>
            <person name="Zou S.Q."/>
            <person name="Chen S.P."/>
            <person name="Lan S."/>
            <person name="Tsai W.C."/>
            <person name="Van de Peer Y."/>
            <person name="Liu Z.J."/>
        </authorList>
    </citation>
    <scope>NUCLEOTIDE SEQUENCE [LARGE SCALE GENOMIC DNA]</scope>
    <source>
        <strain evidence="2">Lor287</strain>
    </source>
</reference>
<comment type="caution">
    <text evidence="2">The sequence shown here is derived from an EMBL/GenBank/DDBJ whole genome shotgun (WGS) entry which is preliminary data.</text>
</comment>
<keyword evidence="3" id="KW-1185">Reference proteome</keyword>
<proteinExistence type="predicted"/>
<dbReference type="PANTHER" id="PTHR46328">
    <property type="entry name" value="FAR-RED IMPAIRED RESPONSIVE (FAR1) FAMILY PROTEIN-RELATED"/>
    <property type="match status" value="1"/>
</dbReference>
<dbReference type="Proteomes" id="UP001418222">
    <property type="component" value="Unassembled WGS sequence"/>
</dbReference>
<dbReference type="InterPro" id="IPR004330">
    <property type="entry name" value="FAR1_DNA_bnd_dom"/>
</dbReference>
<evidence type="ECO:0000313" key="3">
    <source>
        <dbReference type="Proteomes" id="UP001418222"/>
    </source>
</evidence>
<feature type="domain" description="FAR1" evidence="1">
    <location>
        <begin position="11"/>
        <end position="87"/>
    </location>
</feature>
<sequence length="87" mass="9956">MFESIDEAYWFYNSYALQFGFGIREGSTSKSFASGEVIGRRFKCNKSGLKTTKEGEGSSKSSHRMTRLNCKAKIDIRKNKEDKWVVT</sequence>
<evidence type="ECO:0000259" key="1">
    <source>
        <dbReference type="Pfam" id="PF03101"/>
    </source>
</evidence>